<keyword evidence="3" id="KW-0862">Zinc</keyword>
<dbReference type="Pfam" id="PF13639">
    <property type="entry name" value="zf-RING_2"/>
    <property type="match status" value="1"/>
</dbReference>
<evidence type="ECO:0000259" key="7">
    <source>
        <dbReference type="PROSITE" id="PS50089"/>
    </source>
</evidence>
<evidence type="ECO:0000313" key="9">
    <source>
        <dbReference type="Proteomes" id="UP000039865"/>
    </source>
</evidence>
<feature type="region of interest" description="Disordered" evidence="5">
    <location>
        <begin position="601"/>
        <end position="623"/>
    </location>
</feature>
<evidence type="ECO:0000256" key="4">
    <source>
        <dbReference type="PROSITE-ProRule" id="PRU00175"/>
    </source>
</evidence>
<name>A0A077ZZS0_STYLE</name>
<dbReference type="PANTHER" id="PTHR45798:SF97">
    <property type="entry name" value="ALCOHOL-SENSITIVE RING FINGER PROTEIN 1"/>
    <property type="match status" value="1"/>
</dbReference>
<evidence type="ECO:0000256" key="1">
    <source>
        <dbReference type="ARBA" id="ARBA00022723"/>
    </source>
</evidence>
<dbReference type="InterPro" id="IPR001841">
    <property type="entry name" value="Znf_RING"/>
</dbReference>
<keyword evidence="1" id="KW-0479">Metal-binding</keyword>
<reference evidence="8 9" key="1">
    <citation type="submission" date="2014-06" db="EMBL/GenBank/DDBJ databases">
        <authorList>
            <person name="Swart Estienne"/>
        </authorList>
    </citation>
    <scope>NUCLEOTIDE SEQUENCE [LARGE SCALE GENOMIC DNA]</scope>
    <source>
        <strain evidence="8 9">130c</strain>
    </source>
</reference>
<keyword evidence="6" id="KW-0472">Membrane</keyword>
<evidence type="ECO:0000313" key="8">
    <source>
        <dbReference type="EMBL" id="CDW75385.1"/>
    </source>
</evidence>
<feature type="transmembrane region" description="Helical" evidence="6">
    <location>
        <begin position="550"/>
        <end position="574"/>
    </location>
</feature>
<accession>A0A077ZZS0</accession>
<protein>
    <submittedName>
        <fullName evidence="8">Zinc finger protein</fullName>
    </submittedName>
</protein>
<feature type="domain" description="RING-type" evidence="7">
    <location>
        <begin position="650"/>
        <end position="705"/>
    </location>
</feature>
<keyword evidence="6" id="KW-0812">Transmembrane</keyword>
<keyword evidence="6" id="KW-1133">Transmembrane helix</keyword>
<dbReference type="SUPFAM" id="SSF57850">
    <property type="entry name" value="RING/U-box"/>
    <property type="match status" value="1"/>
</dbReference>
<organism evidence="8 9">
    <name type="scientific">Stylonychia lemnae</name>
    <name type="common">Ciliate</name>
    <dbReference type="NCBI Taxonomy" id="5949"/>
    <lineage>
        <taxon>Eukaryota</taxon>
        <taxon>Sar</taxon>
        <taxon>Alveolata</taxon>
        <taxon>Ciliophora</taxon>
        <taxon>Intramacronucleata</taxon>
        <taxon>Spirotrichea</taxon>
        <taxon>Stichotrichia</taxon>
        <taxon>Sporadotrichida</taxon>
        <taxon>Oxytrichidae</taxon>
        <taxon>Stylonychinae</taxon>
        <taxon>Stylonychia</taxon>
    </lineage>
</organism>
<evidence type="ECO:0000256" key="5">
    <source>
        <dbReference type="SAM" id="MobiDB-lite"/>
    </source>
</evidence>
<dbReference type="OrthoDB" id="305903at2759"/>
<dbReference type="PANTHER" id="PTHR45798">
    <property type="entry name" value="RING-H2 FINGER PROTEIN ATL61-RELATED-RELATED"/>
    <property type="match status" value="1"/>
</dbReference>
<evidence type="ECO:0000256" key="6">
    <source>
        <dbReference type="SAM" id="Phobius"/>
    </source>
</evidence>
<gene>
    <name evidence="8" type="primary">Contig1629.g1770</name>
    <name evidence="8" type="ORF">STYLEM_4374</name>
</gene>
<dbReference type="InterPro" id="IPR013083">
    <property type="entry name" value="Znf_RING/FYVE/PHD"/>
</dbReference>
<proteinExistence type="predicted"/>
<evidence type="ECO:0000256" key="2">
    <source>
        <dbReference type="ARBA" id="ARBA00022771"/>
    </source>
</evidence>
<dbReference type="InParanoid" id="A0A077ZZS0"/>
<keyword evidence="2 4" id="KW-0863">Zinc-finger</keyword>
<sequence>MRYSNTKIKLNQNRVSQQFDCRNALNLVIFSLIFLAFESKAVMYENDFQNQALINFYSNAQFDDSEFCLIRGDLILYVSCPGSEQSYIIDAQSFINPVITYDDKTKLNQMIFNEKIILSQSTTKFENITDVYFLKGSLNIITLNSTIQRQKSYSVFYDGMDNTTKALEYIYRNSVTLQRVFYDGRIYISKFWNSDIGEFIEFYSFLNRPTVDYSRLMPGKQFNMTYEIIRELNDDYSIYVGWNNSFAANSYLIYYKITSSNVALKSIFNLTLKSMCTEKIAISESLIVILCETRKKLQIFKRNGTSLLGDLVIPSNWSFTKNKINGHIPIQNMFIISRQSHNYIFFMVTNVTYFTRQVIIQRNGTDQLVNQTANSTLYQLYFMEIIISPSNQIFTNFEQEPEILYQSDKLFQFQKIYDNYLLKQSYSSPQFYSYTPVCFYDESHYKQKCSPCPPGSYSLYFNNPACYSCLNIETYVLNQFQTSKLKFLCNNNMTSIYGARNYSVDQYNDPINLIKISDNNQNNNNTENGGNNTIVIDGSGGQSESKLSNWTIALLVVVIVTSTFSSVTVIIFLLRKRMLMRRGIQRSRVQNGEILRHIDESEVDDSQTARQRARQDREKQRKTKIEKIKKLAPKQKYSSIEHKQLLANNCVICCDEFNDNDYVRETQCRHIFHSQCIMQWVLSQLYKENTGQDQPIADPYCPTCKANMQVEVEKRVQKDLGLENQRQIDNFELPPASNIIDTDRNHSQSNRFISEINNNHNLEEIPTVIIDQSERQPVQEEMVQVQINNLVGAAHQSIEGPIDRSITISRLIRQLDEPLSSNDINNAITASQLQILQENQREQL</sequence>
<feature type="compositionally biased region" description="Basic and acidic residues" evidence="5">
    <location>
        <begin position="613"/>
        <end position="623"/>
    </location>
</feature>
<dbReference type="EMBL" id="CCKQ01004229">
    <property type="protein sequence ID" value="CDW75385.1"/>
    <property type="molecule type" value="Genomic_DNA"/>
</dbReference>
<dbReference type="PROSITE" id="PS50089">
    <property type="entry name" value="ZF_RING_2"/>
    <property type="match status" value="1"/>
</dbReference>
<dbReference type="SMART" id="SM00184">
    <property type="entry name" value="RING"/>
    <property type="match status" value="1"/>
</dbReference>
<dbReference type="AlphaFoldDB" id="A0A077ZZS0"/>
<dbReference type="GO" id="GO:0008270">
    <property type="term" value="F:zinc ion binding"/>
    <property type="evidence" value="ECO:0007669"/>
    <property type="project" value="UniProtKB-KW"/>
</dbReference>
<dbReference type="InterPro" id="IPR052788">
    <property type="entry name" value="RING-type_E3_ligase_ATL"/>
</dbReference>
<evidence type="ECO:0000256" key="3">
    <source>
        <dbReference type="ARBA" id="ARBA00022833"/>
    </source>
</evidence>
<dbReference type="Gene3D" id="3.30.40.10">
    <property type="entry name" value="Zinc/RING finger domain, C3HC4 (zinc finger)"/>
    <property type="match status" value="1"/>
</dbReference>
<keyword evidence="9" id="KW-1185">Reference proteome</keyword>
<dbReference type="Proteomes" id="UP000039865">
    <property type="component" value="Unassembled WGS sequence"/>
</dbReference>